<dbReference type="EMBL" id="BK068097">
    <property type="protein sequence ID" value="DBA55338.1"/>
    <property type="molecule type" value="Genomic_DNA"/>
</dbReference>
<sequence length="55" mass="6690">MIVEKNKKEEGRSKDFPSFLCPDENYFFLLVLCNCMYYSVLRLQYRCHLSKRVFS</sequence>
<keyword evidence="1" id="KW-1133">Transmembrane helix</keyword>
<evidence type="ECO:0000256" key="1">
    <source>
        <dbReference type="SAM" id="Phobius"/>
    </source>
</evidence>
<proteinExistence type="predicted"/>
<protein>
    <submittedName>
        <fullName evidence="2">Uncharacterized protein</fullName>
    </submittedName>
</protein>
<keyword evidence="1" id="KW-0472">Membrane</keyword>
<reference evidence="2" key="2">
    <citation type="submission" date="2024-05" db="EMBL/GenBank/DDBJ databases">
        <authorList>
            <person name="Matrishin C.B."/>
            <person name="Kauffman K.M."/>
        </authorList>
    </citation>
    <scope>NUCLEOTIDE SEQUENCE</scope>
</reference>
<reference evidence="2" key="1">
    <citation type="journal article" date="2023" name="Microbiome">
        <title>Phages are unrecognized players in the ecology of the oral pathogen Porphyromonas gingivalis.</title>
        <authorList>
            <person name="Matrishin C.B."/>
            <person name="Haase E.M."/>
            <person name="Dewhirst F.E."/>
            <person name="Mark Welch J.L."/>
            <person name="Miranda-Sanchez F."/>
            <person name="Chen T."/>
            <person name="MacFarland D.C."/>
            <person name="Kauffman K.M."/>
        </authorList>
    </citation>
    <scope>NUCLEOTIDE SEQUENCE</scope>
</reference>
<accession>A0AAT9J8E3</accession>
<name>A0AAT9J8E3_9CAUD</name>
<keyword evidence="1" id="KW-0812">Transmembrane</keyword>
<organism evidence="2">
    <name type="scientific">Porphyromonas phage phage016a_WW2866</name>
    <dbReference type="NCBI Taxonomy" id="3154106"/>
    <lineage>
        <taxon>Viruses</taxon>
        <taxon>Duplodnaviria</taxon>
        <taxon>Heunggongvirae</taxon>
        <taxon>Uroviricota</taxon>
        <taxon>Caudoviricetes</taxon>
        <taxon>Nixviridae</taxon>
        <taxon>Dewhirstvirus</taxon>
        <taxon>Dewhirstvirus pging00J</taxon>
    </lineage>
</organism>
<feature type="transmembrane region" description="Helical" evidence="1">
    <location>
        <begin position="26"/>
        <end position="45"/>
    </location>
</feature>
<evidence type="ECO:0000313" key="2">
    <source>
        <dbReference type="EMBL" id="DBA55338.1"/>
    </source>
</evidence>